<keyword evidence="6 7" id="KW-0472">Membrane</keyword>
<comment type="similarity">
    <text evidence="2 7">Belongs to the DedA family.</text>
</comment>
<keyword evidence="4 7" id="KW-0812">Transmembrane</keyword>
<evidence type="ECO:0000256" key="7">
    <source>
        <dbReference type="RuleBase" id="RU367016"/>
    </source>
</evidence>
<evidence type="ECO:0000256" key="2">
    <source>
        <dbReference type="ARBA" id="ARBA00010792"/>
    </source>
</evidence>
<comment type="subcellular location">
    <subcellularLocation>
        <location evidence="1 7">Cell membrane</location>
        <topology evidence="1 7">Multi-pass membrane protein</topology>
    </subcellularLocation>
</comment>
<organism evidence="9">
    <name type="scientific">Kitasatospora camelliae</name>
    <dbReference type="NCBI Taxonomy" id="3156397"/>
    <lineage>
        <taxon>Bacteria</taxon>
        <taxon>Bacillati</taxon>
        <taxon>Actinomycetota</taxon>
        <taxon>Actinomycetes</taxon>
        <taxon>Kitasatosporales</taxon>
        <taxon>Streptomycetaceae</taxon>
        <taxon>Kitasatospora</taxon>
    </lineage>
</organism>
<evidence type="ECO:0000256" key="6">
    <source>
        <dbReference type="ARBA" id="ARBA00023136"/>
    </source>
</evidence>
<feature type="domain" description="VTT" evidence="8">
    <location>
        <begin position="42"/>
        <end position="165"/>
    </location>
</feature>
<dbReference type="PANTHER" id="PTHR30353:SF0">
    <property type="entry name" value="TRANSMEMBRANE PROTEIN"/>
    <property type="match status" value="1"/>
</dbReference>
<evidence type="ECO:0000259" key="8">
    <source>
        <dbReference type="Pfam" id="PF09335"/>
    </source>
</evidence>
<dbReference type="KEGG" id="kcm:ABWK59_07540"/>
<name>A0AAU8JU56_9ACTN</name>
<dbReference type="GO" id="GO:0005886">
    <property type="term" value="C:plasma membrane"/>
    <property type="evidence" value="ECO:0007669"/>
    <property type="project" value="UniProtKB-SubCell"/>
</dbReference>
<dbReference type="AlphaFoldDB" id="A0AAU8JU56"/>
<dbReference type="RefSeq" id="WP_354638967.1">
    <property type="nucleotide sequence ID" value="NZ_CP159872.1"/>
</dbReference>
<proteinExistence type="inferred from homology"/>
<feature type="transmembrane region" description="Helical" evidence="7">
    <location>
        <begin position="177"/>
        <end position="194"/>
    </location>
</feature>
<evidence type="ECO:0000256" key="5">
    <source>
        <dbReference type="ARBA" id="ARBA00022989"/>
    </source>
</evidence>
<keyword evidence="5 7" id="KW-1133">Transmembrane helix</keyword>
<sequence>MPEALRLLDQLAELLRSRIDSPWLWAIVLVVAGLDALVPLMPSEATVVTVAVLVGPDPPRLALLVLVAAAGAFGGDCLGHALGRRLGPAAVAALLRGEAGRRRYAWGRRMVERHAATLLLTARYLPGGRAAAGLATGALRFPLRRFLALDALGAALWALTSTAIGLLGAAAADGHPVRGLLLSTALALLLTAAAEATRRHRARR</sequence>
<feature type="transmembrane region" description="Helical" evidence="7">
    <location>
        <begin position="146"/>
        <end position="171"/>
    </location>
</feature>
<evidence type="ECO:0000256" key="1">
    <source>
        <dbReference type="ARBA" id="ARBA00004651"/>
    </source>
</evidence>
<dbReference type="EMBL" id="CP159872">
    <property type="protein sequence ID" value="XCM78796.1"/>
    <property type="molecule type" value="Genomic_DNA"/>
</dbReference>
<keyword evidence="3 7" id="KW-1003">Cell membrane</keyword>
<protein>
    <submittedName>
        <fullName evidence="9">VTT domain-containing protein</fullName>
    </submittedName>
</protein>
<feature type="transmembrane region" description="Helical" evidence="7">
    <location>
        <begin position="61"/>
        <end position="79"/>
    </location>
</feature>
<reference evidence="9" key="1">
    <citation type="submission" date="2024-06" db="EMBL/GenBank/DDBJ databases">
        <title>The genome sequences of Kitasatospora sp. strain HUAS MG31.</title>
        <authorList>
            <person name="Mo P."/>
        </authorList>
    </citation>
    <scope>NUCLEOTIDE SEQUENCE</scope>
    <source>
        <strain evidence="9">HUAS MG31</strain>
    </source>
</reference>
<accession>A0AAU8JU56</accession>
<gene>
    <name evidence="9" type="ORF">ABWK59_07540</name>
</gene>
<evidence type="ECO:0000313" key="9">
    <source>
        <dbReference type="EMBL" id="XCM78796.1"/>
    </source>
</evidence>
<dbReference type="Pfam" id="PF09335">
    <property type="entry name" value="VTT_dom"/>
    <property type="match status" value="1"/>
</dbReference>
<feature type="transmembrane region" description="Helical" evidence="7">
    <location>
        <begin position="21"/>
        <end position="41"/>
    </location>
</feature>
<dbReference type="InterPro" id="IPR032816">
    <property type="entry name" value="VTT_dom"/>
</dbReference>
<dbReference type="InterPro" id="IPR032818">
    <property type="entry name" value="DedA-like"/>
</dbReference>
<dbReference type="PANTHER" id="PTHR30353">
    <property type="entry name" value="INNER MEMBRANE PROTEIN DEDA-RELATED"/>
    <property type="match status" value="1"/>
</dbReference>
<evidence type="ECO:0000256" key="3">
    <source>
        <dbReference type="ARBA" id="ARBA00022475"/>
    </source>
</evidence>
<evidence type="ECO:0000256" key="4">
    <source>
        <dbReference type="ARBA" id="ARBA00022692"/>
    </source>
</evidence>